<feature type="compositionally biased region" description="Low complexity" evidence="1">
    <location>
        <begin position="7"/>
        <end position="20"/>
    </location>
</feature>
<sequence length="529" mass="57732">MTRPHLSSSKVSDSRSSFPPSGTPSPRQVNLLHAVSSLRHLSWGGGNSFTLVLDLMVYCSDNIHLIHTVDLWVSGAGSQVDSSVLARSSLRLGLMSGLDGGPGEETASLVPGGDTVDGEACSPQNGVVVTFGEIRSFNLLFGRVTPLDPLNGDILRVSQGTGLLPEEFCTIDPHKGRKAMYSSSTKVEYATEITLGRIVRFKKRGKKFCYVGASTACRLVAFSATFGCCLLQILRLSVPLSGKIIPMSDMVLCYGSADGVALRAQVLYREKFPAICGLHPQTFLAAVVYGKMALFDRETSSTKLERLEETPSTSTPQLVREASVIQWCKHRNQTISFPGKSFQHKSRTMQQILQGFGTVYIEGQRRVLEITADILNNLSNNCNYEPNGLSRDDGKRPDGMTLVPWIKGQPLVWDVTVVDTLADSYVLKSSEVSGSAAEMACKRKHSKYSSIISSNYVFKGLAFETLGPWCKEAIDFINFIGNRLIAETGDSKSKKFLFERISLAIQRGNAASIRGTFPDSAILSEIFVL</sequence>
<reference evidence="2" key="1">
    <citation type="journal article" date="2020" name="J Insects Food Feed">
        <title>The yellow mealworm (Tenebrio molitor) genome: a resource for the emerging insects as food and feed industry.</title>
        <authorList>
            <person name="Eriksson T."/>
            <person name="Andere A."/>
            <person name="Kelstrup H."/>
            <person name="Emery V."/>
            <person name="Picard C."/>
        </authorList>
    </citation>
    <scope>NUCLEOTIDE SEQUENCE</scope>
    <source>
        <strain evidence="2">Stoneville</strain>
        <tissue evidence="2">Whole head</tissue>
    </source>
</reference>
<proteinExistence type="predicted"/>
<gene>
    <name evidence="2" type="ORF">GEV33_007237</name>
</gene>
<dbReference type="AlphaFoldDB" id="A0A8J6HL30"/>
<dbReference type="Proteomes" id="UP000719412">
    <property type="component" value="Unassembled WGS sequence"/>
</dbReference>
<evidence type="ECO:0000313" key="2">
    <source>
        <dbReference type="EMBL" id="KAH0815553.1"/>
    </source>
</evidence>
<dbReference type="EMBL" id="JABDTM020022955">
    <property type="protein sequence ID" value="KAH0815553.1"/>
    <property type="molecule type" value="Genomic_DNA"/>
</dbReference>
<feature type="region of interest" description="Disordered" evidence="1">
    <location>
        <begin position="1"/>
        <end position="26"/>
    </location>
</feature>
<evidence type="ECO:0000313" key="3">
    <source>
        <dbReference type="Proteomes" id="UP000719412"/>
    </source>
</evidence>
<accession>A0A8J6HL30</accession>
<name>A0A8J6HL30_TENMO</name>
<comment type="caution">
    <text evidence="2">The sequence shown here is derived from an EMBL/GenBank/DDBJ whole genome shotgun (WGS) entry which is preliminary data.</text>
</comment>
<keyword evidence="3" id="KW-1185">Reference proteome</keyword>
<protein>
    <submittedName>
        <fullName evidence="2">Uncharacterized protein</fullName>
    </submittedName>
</protein>
<evidence type="ECO:0000256" key="1">
    <source>
        <dbReference type="SAM" id="MobiDB-lite"/>
    </source>
</evidence>
<reference evidence="2" key="2">
    <citation type="submission" date="2021-08" db="EMBL/GenBank/DDBJ databases">
        <authorList>
            <person name="Eriksson T."/>
        </authorList>
    </citation>
    <scope>NUCLEOTIDE SEQUENCE</scope>
    <source>
        <strain evidence="2">Stoneville</strain>
        <tissue evidence="2">Whole head</tissue>
    </source>
</reference>
<organism evidence="2 3">
    <name type="scientific">Tenebrio molitor</name>
    <name type="common">Yellow mealworm beetle</name>
    <dbReference type="NCBI Taxonomy" id="7067"/>
    <lineage>
        <taxon>Eukaryota</taxon>
        <taxon>Metazoa</taxon>
        <taxon>Ecdysozoa</taxon>
        <taxon>Arthropoda</taxon>
        <taxon>Hexapoda</taxon>
        <taxon>Insecta</taxon>
        <taxon>Pterygota</taxon>
        <taxon>Neoptera</taxon>
        <taxon>Endopterygota</taxon>
        <taxon>Coleoptera</taxon>
        <taxon>Polyphaga</taxon>
        <taxon>Cucujiformia</taxon>
        <taxon>Tenebrionidae</taxon>
        <taxon>Tenebrio</taxon>
    </lineage>
</organism>